<dbReference type="InterPro" id="IPR032675">
    <property type="entry name" value="LRR_dom_sf"/>
</dbReference>
<proteinExistence type="predicted"/>
<protein>
    <recommendedName>
        <fullName evidence="3">F-box domain-containing protein</fullName>
    </recommendedName>
</protein>
<dbReference type="EMBL" id="QKYT01000981">
    <property type="protein sequence ID" value="RIA80382.1"/>
    <property type="molecule type" value="Genomic_DNA"/>
</dbReference>
<dbReference type="STRING" id="658196.A0A397S4G7"/>
<dbReference type="OrthoDB" id="2336649at2759"/>
<dbReference type="SUPFAM" id="SSF52047">
    <property type="entry name" value="RNI-like"/>
    <property type="match status" value="1"/>
</dbReference>
<dbReference type="Proteomes" id="UP000265703">
    <property type="component" value="Unassembled WGS sequence"/>
</dbReference>
<comment type="caution">
    <text evidence="1">The sequence shown here is derived from an EMBL/GenBank/DDBJ whole genome shotgun (WGS) entry which is preliminary data.</text>
</comment>
<organism evidence="1 2">
    <name type="scientific">Glomus cerebriforme</name>
    <dbReference type="NCBI Taxonomy" id="658196"/>
    <lineage>
        <taxon>Eukaryota</taxon>
        <taxon>Fungi</taxon>
        <taxon>Fungi incertae sedis</taxon>
        <taxon>Mucoromycota</taxon>
        <taxon>Glomeromycotina</taxon>
        <taxon>Glomeromycetes</taxon>
        <taxon>Glomerales</taxon>
        <taxon>Glomeraceae</taxon>
        <taxon>Glomus</taxon>
    </lineage>
</organism>
<dbReference type="Gene3D" id="3.80.10.10">
    <property type="entry name" value="Ribonuclease Inhibitor"/>
    <property type="match status" value="1"/>
</dbReference>
<evidence type="ECO:0000313" key="1">
    <source>
        <dbReference type="EMBL" id="RIA80382.1"/>
    </source>
</evidence>
<evidence type="ECO:0008006" key="3">
    <source>
        <dbReference type="Google" id="ProtNLM"/>
    </source>
</evidence>
<reference evidence="1 2" key="1">
    <citation type="submission" date="2018-06" db="EMBL/GenBank/DDBJ databases">
        <title>Comparative genomics reveals the genomic features of Rhizophagus irregularis, R. cerebriforme, R. diaphanum and Gigaspora rosea, and their symbiotic lifestyle signature.</title>
        <authorList>
            <person name="Morin E."/>
            <person name="San Clemente H."/>
            <person name="Chen E.C.H."/>
            <person name="De La Providencia I."/>
            <person name="Hainaut M."/>
            <person name="Kuo A."/>
            <person name="Kohler A."/>
            <person name="Murat C."/>
            <person name="Tang N."/>
            <person name="Roy S."/>
            <person name="Loubradou J."/>
            <person name="Henrissat B."/>
            <person name="Grigoriev I.V."/>
            <person name="Corradi N."/>
            <person name="Roux C."/>
            <person name="Martin F.M."/>
        </authorList>
    </citation>
    <scope>NUCLEOTIDE SEQUENCE [LARGE SCALE GENOMIC DNA]</scope>
    <source>
        <strain evidence="1 2">DAOM 227022</strain>
    </source>
</reference>
<gene>
    <name evidence="1" type="ORF">C1645_882193</name>
</gene>
<accession>A0A397S4G7</accession>
<evidence type="ECO:0000313" key="2">
    <source>
        <dbReference type="Proteomes" id="UP000265703"/>
    </source>
</evidence>
<sequence length="482" mass="55892">MNKLNVDCLKIIFDELETNSLYSCLLVNKEWCNIIVPILWSYSWKDISASKKKFFFNTILSCLPISSKQLLSDNNIKLPSTILLKPPLFNYISFCKSPPTIKELNDIIGMMFENEFNNETKYILEQEIFKLFVDQCKDIKVLWWDNSHPLLSFPGASTCFSQLYITYIDIDFVNSNSLEDMAQICKDLKILVIDKCCQDLPGLISLIDAQRDLEEILFYSYKDRKGTCKELGKALARKVNTIKCLCLESINIIPPSFLTLFTNLKELTISNIEEYDDTSEEIKEIKQYLAILEFPYLQKLKIWLTCYKELAMLILKIKGNIFEIGAGINNKNIKDVGMLIKSIANNCQNIEKLDIYMRHTDFIHIKLLLLNCRNLKLIVVYNVYDDDNNIGDELLDILTKFSPNSLTTIAISGKWKYSFGAFERLFESYRERNSLEFFIIDNIDNAADVTAKFIHITDNHRIIIKRYIIMGVIKLTNIPTLK</sequence>
<dbReference type="AlphaFoldDB" id="A0A397S4G7"/>
<keyword evidence="2" id="KW-1185">Reference proteome</keyword>
<name>A0A397S4G7_9GLOM</name>